<dbReference type="GO" id="GO:0120159">
    <property type="term" value="F:rRNA pseudouridine synthase activity"/>
    <property type="evidence" value="ECO:0007669"/>
    <property type="project" value="UniProtKB-ARBA"/>
</dbReference>
<gene>
    <name evidence="7" type="ORF">ACD_2C00182G0012</name>
</gene>
<keyword evidence="4" id="KW-0694">RNA-binding</keyword>
<dbReference type="CDD" id="cd00165">
    <property type="entry name" value="S4"/>
    <property type="match status" value="1"/>
</dbReference>
<dbReference type="GO" id="GO:0000455">
    <property type="term" value="P:enzyme-directed rRNA pseudouridine synthesis"/>
    <property type="evidence" value="ECO:0007669"/>
    <property type="project" value="TreeGrafter"/>
</dbReference>
<comment type="similarity">
    <text evidence="1 5">Belongs to the pseudouridine synthase RluA family.</text>
</comment>
<evidence type="ECO:0000256" key="3">
    <source>
        <dbReference type="PIRSR" id="PIRSR606225-1"/>
    </source>
</evidence>
<dbReference type="InterPro" id="IPR036986">
    <property type="entry name" value="S4_RNA-bd_sf"/>
</dbReference>
<dbReference type="GO" id="GO:0003723">
    <property type="term" value="F:RNA binding"/>
    <property type="evidence" value="ECO:0007669"/>
    <property type="project" value="UniProtKB-KW"/>
</dbReference>
<feature type="active site" evidence="3">
    <location>
        <position position="147"/>
    </location>
</feature>
<organism evidence="7">
    <name type="scientific">uncultured bacterium</name>
    <name type="common">gcode 4</name>
    <dbReference type="NCBI Taxonomy" id="1234023"/>
    <lineage>
        <taxon>Bacteria</taxon>
        <taxon>environmental samples</taxon>
    </lineage>
</organism>
<dbReference type="InterPro" id="IPR002942">
    <property type="entry name" value="S4_RNA-bd"/>
</dbReference>
<feature type="domain" description="RNA-binding S4" evidence="6">
    <location>
        <begin position="13"/>
        <end position="77"/>
    </location>
</feature>
<keyword evidence="2 5" id="KW-0413">Isomerase</keyword>
<name>K2G4Z9_9BACT</name>
<evidence type="ECO:0000256" key="2">
    <source>
        <dbReference type="ARBA" id="ARBA00023235"/>
    </source>
</evidence>
<dbReference type="Pfam" id="PF01479">
    <property type="entry name" value="S4"/>
    <property type="match status" value="1"/>
</dbReference>
<dbReference type="InterPro" id="IPR006145">
    <property type="entry name" value="PsdUridine_synth_RsuA/RluA"/>
</dbReference>
<dbReference type="InterPro" id="IPR050188">
    <property type="entry name" value="RluA_PseudoU_synthase"/>
</dbReference>
<dbReference type="PANTHER" id="PTHR21600">
    <property type="entry name" value="MITOCHONDRIAL RNA PSEUDOURIDINE SYNTHASE"/>
    <property type="match status" value="1"/>
</dbReference>
<dbReference type="SUPFAM" id="SSF55120">
    <property type="entry name" value="Pseudouridine synthase"/>
    <property type="match status" value="1"/>
</dbReference>
<dbReference type="PROSITE" id="PS50889">
    <property type="entry name" value="S4"/>
    <property type="match status" value="1"/>
</dbReference>
<comment type="catalytic activity">
    <reaction evidence="5">
        <text>a uridine in RNA = a pseudouridine in RNA</text>
        <dbReference type="Rhea" id="RHEA:48348"/>
        <dbReference type="Rhea" id="RHEA-COMP:12068"/>
        <dbReference type="Rhea" id="RHEA-COMP:12069"/>
        <dbReference type="ChEBI" id="CHEBI:65314"/>
        <dbReference type="ChEBI" id="CHEBI:65315"/>
    </reaction>
</comment>
<evidence type="ECO:0000256" key="5">
    <source>
        <dbReference type="RuleBase" id="RU362028"/>
    </source>
</evidence>
<sequence>MKLFIIEDNDANQRLDKFLKKLLVNSSLSLIFKLNRKNKVKVNWKRQDNEYKLQPWDEIRLFVSDSEYDVLTKQKIENPKEDWGALSKDDIVYEDSSVLVMNKGPWVIVHPWDFKTKDLSLIQQVQDYLWNKLNSLTFKPSLVHRIDKDTSWIIMIAKTKKALDSLLKDLQSDNIEKYYLAIAIWCPETDSWTISKKILRIEGAKNENKIQIDEKEWQKAITHYKVLRKGILWKYSLIECRLETGRMHQIRVHLASIWCPILWDKTYWNLQENAFAKKTYSIDRQLLHAYKVTFKHPEKLTKITLEARLKEDMDNLLKL</sequence>
<dbReference type="InterPro" id="IPR006225">
    <property type="entry name" value="PsdUridine_synth_RluC/D"/>
</dbReference>
<evidence type="ECO:0000256" key="4">
    <source>
        <dbReference type="PROSITE-ProRule" id="PRU00182"/>
    </source>
</evidence>
<evidence type="ECO:0000256" key="1">
    <source>
        <dbReference type="ARBA" id="ARBA00010876"/>
    </source>
</evidence>
<dbReference type="EMBL" id="AMFJ01000182">
    <property type="protein sequence ID" value="EKE29387.1"/>
    <property type="molecule type" value="Genomic_DNA"/>
</dbReference>
<dbReference type="Gene3D" id="3.10.290.10">
    <property type="entry name" value="RNA-binding S4 domain"/>
    <property type="match status" value="1"/>
</dbReference>
<accession>K2G4Z9</accession>
<dbReference type="SUPFAM" id="SSF55174">
    <property type="entry name" value="Alpha-L RNA-binding motif"/>
    <property type="match status" value="1"/>
</dbReference>
<dbReference type="AlphaFoldDB" id="K2G4Z9"/>
<evidence type="ECO:0000313" key="7">
    <source>
        <dbReference type="EMBL" id="EKE29387.1"/>
    </source>
</evidence>
<dbReference type="EC" id="5.4.99.-" evidence="5"/>
<evidence type="ECO:0000259" key="6">
    <source>
        <dbReference type="SMART" id="SM00363"/>
    </source>
</evidence>
<proteinExistence type="inferred from homology"/>
<comment type="function">
    <text evidence="5">Responsible for synthesis of pseudouridine from uracil.</text>
</comment>
<dbReference type="InterPro" id="IPR020103">
    <property type="entry name" value="PsdUridine_synth_cat_dom_sf"/>
</dbReference>
<dbReference type="SMART" id="SM00363">
    <property type="entry name" value="S4"/>
    <property type="match status" value="1"/>
</dbReference>
<protein>
    <recommendedName>
        <fullName evidence="5">Pseudouridine synthase</fullName>
        <ecNumber evidence="5">5.4.99.-</ecNumber>
    </recommendedName>
</protein>
<dbReference type="NCBIfam" id="TIGR00005">
    <property type="entry name" value="rluA_subfam"/>
    <property type="match status" value="1"/>
</dbReference>
<dbReference type="CDD" id="cd02869">
    <property type="entry name" value="PseudoU_synth_RluA_like"/>
    <property type="match status" value="1"/>
</dbReference>
<dbReference type="Gene3D" id="3.30.2350.10">
    <property type="entry name" value="Pseudouridine synthase"/>
    <property type="match status" value="1"/>
</dbReference>
<dbReference type="PANTHER" id="PTHR21600:SF44">
    <property type="entry name" value="RIBOSOMAL LARGE SUBUNIT PSEUDOURIDINE SYNTHASE D"/>
    <property type="match status" value="1"/>
</dbReference>
<comment type="caution">
    <text evidence="7">The sequence shown here is derived from an EMBL/GenBank/DDBJ whole genome shotgun (WGS) entry which is preliminary data.</text>
</comment>
<reference evidence="7" key="1">
    <citation type="journal article" date="2012" name="Science">
        <title>Fermentation, hydrogen, and sulfur metabolism in multiple uncultivated bacterial phyla.</title>
        <authorList>
            <person name="Wrighton K.C."/>
            <person name="Thomas B.C."/>
            <person name="Sharon I."/>
            <person name="Miller C.S."/>
            <person name="Castelle C.J."/>
            <person name="VerBerkmoes N.C."/>
            <person name="Wilkins M.J."/>
            <person name="Hettich R.L."/>
            <person name="Lipton M.S."/>
            <person name="Williams K.H."/>
            <person name="Long P.E."/>
            <person name="Banfield J.F."/>
        </authorList>
    </citation>
    <scope>NUCLEOTIDE SEQUENCE [LARGE SCALE GENOMIC DNA]</scope>
</reference>
<dbReference type="Pfam" id="PF00849">
    <property type="entry name" value="PseudoU_synth_2"/>
    <property type="match status" value="1"/>
</dbReference>